<reference evidence="1 2" key="1">
    <citation type="submission" date="2017-11" db="EMBL/GenBank/DDBJ databases">
        <title>Genome sequencing of Prevotella intermedia KCOM 1949.</title>
        <authorList>
            <person name="Kook J.-K."/>
            <person name="Park S.-N."/>
            <person name="Lim Y.K."/>
        </authorList>
    </citation>
    <scope>NUCLEOTIDE SEQUENCE [LARGE SCALE GENOMIC DNA]</scope>
    <source>
        <strain evidence="1 2">KCOM 1949</strain>
    </source>
</reference>
<dbReference type="AlphaFoldDB" id="A0A2D3LN19"/>
<sequence length="79" mass="8980">MAVRSARNHAPNTEETAVLSRKSRKLELSRNSKTELENSFSSVKIIRRKNDNFDLALRKRLFCDAKPTLLPCKTAAFGM</sequence>
<accession>A0A2D3LN19</accession>
<organism evidence="1 2">
    <name type="scientific">Prevotella intermedia</name>
    <dbReference type="NCBI Taxonomy" id="28131"/>
    <lineage>
        <taxon>Bacteria</taxon>
        <taxon>Pseudomonadati</taxon>
        <taxon>Bacteroidota</taxon>
        <taxon>Bacteroidia</taxon>
        <taxon>Bacteroidales</taxon>
        <taxon>Prevotellaceae</taxon>
        <taxon>Prevotella</taxon>
    </lineage>
</organism>
<dbReference type="Proteomes" id="UP000230742">
    <property type="component" value="Chromosome 2"/>
</dbReference>
<evidence type="ECO:0000313" key="2">
    <source>
        <dbReference type="Proteomes" id="UP000230742"/>
    </source>
</evidence>
<evidence type="ECO:0000313" key="1">
    <source>
        <dbReference type="EMBL" id="ATV31985.1"/>
    </source>
</evidence>
<proteinExistence type="predicted"/>
<gene>
    <name evidence="1" type="ORF">CTM46_10780</name>
</gene>
<name>A0A2D3LN19_PREIN</name>
<dbReference type="EMBL" id="CP024728">
    <property type="protein sequence ID" value="ATV31985.1"/>
    <property type="molecule type" value="Genomic_DNA"/>
</dbReference>
<protein>
    <submittedName>
        <fullName evidence="1">Uncharacterized protein</fullName>
    </submittedName>
</protein>